<protein>
    <submittedName>
        <fullName evidence="1">Uncharacterized protein</fullName>
    </submittedName>
</protein>
<dbReference type="InParanoid" id="A0A1B7N2P8"/>
<evidence type="ECO:0000313" key="2">
    <source>
        <dbReference type="Proteomes" id="UP000092154"/>
    </source>
</evidence>
<evidence type="ECO:0000313" key="1">
    <source>
        <dbReference type="EMBL" id="OAX39091.1"/>
    </source>
</evidence>
<keyword evidence="2" id="KW-1185">Reference proteome</keyword>
<reference evidence="1 2" key="1">
    <citation type="submission" date="2016-06" db="EMBL/GenBank/DDBJ databases">
        <title>Comparative genomics of the ectomycorrhizal sister species Rhizopogon vinicolor and Rhizopogon vesiculosus (Basidiomycota: Boletales) reveals a divergence of the mating type B locus.</title>
        <authorList>
            <consortium name="DOE Joint Genome Institute"/>
            <person name="Mujic A.B."/>
            <person name="Kuo A."/>
            <person name="Tritt A."/>
            <person name="Lipzen A."/>
            <person name="Chen C."/>
            <person name="Johnson J."/>
            <person name="Sharma A."/>
            <person name="Barry K."/>
            <person name="Grigoriev I.V."/>
            <person name="Spatafora J.W."/>
        </authorList>
    </citation>
    <scope>NUCLEOTIDE SEQUENCE [LARGE SCALE GENOMIC DNA]</scope>
    <source>
        <strain evidence="1 2">AM-OR11-026</strain>
    </source>
</reference>
<dbReference type="AlphaFoldDB" id="A0A1B7N2P8"/>
<gene>
    <name evidence="1" type="ORF">K503DRAFT_112468</name>
</gene>
<proteinExistence type="predicted"/>
<name>A0A1B7N2P8_9AGAM</name>
<dbReference type="EMBL" id="KV448263">
    <property type="protein sequence ID" value="OAX39091.1"/>
    <property type="molecule type" value="Genomic_DNA"/>
</dbReference>
<dbReference type="Proteomes" id="UP000092154">
    <property type="component" value="Unassembled WGS sequence"/>
</dbReference>
<accession>A0A1B7N2P8</accession>
<organism evidence="1 2">
    <name type="scientific">Rhizopogon vinicolor AM-OR11-026</name>
    <dbReference type="NCBI Taxonomy" id="1314800"/>
    <lineage>
        <taxon>Eukaryota</taxon>
        <taxon>Fungi</taxon>
        <taxon>Dikarya</taxon>
        <taxon>Basidiomycota</taxon>
        <taxon>Agaricomycotina</taxon>
        <taxon>Agaricomycetes</taxon>
        <taxon>Agaricomycetidae</taxon>
        <taxon>Boletales</taxon>
        <taxon>Suillineae</taxon>
        <taxon>Rhizopogonaceae</taxon>
        <taxon>Rhizopogon</taxon>
    </lineage>
</organism>
<sequence length="55" mass="6352">MINTYCRRRRALVVVVFAPNNSEIADFLPSQSIRKDLPDAGDCYYLRNLDNSGFR</sequence>